<dbReference type="GO" id="GO:1902977">
    <property type="term" value="P:mitotic DNA replication preinitiation complex assembly"/>
    <property type="evidence" value="ECO:0007669"/>
    <property type="project" value="TreeGrafter"/>
</dbReference>
<gene>
    <name evidence="7" type="ORF">NA57DRAFT_37513</name>
</gene>
<dbReference type="GO" id="GO:0000727">
    <property type="term" value="P:double-strand break repair via break-induced replication"/>
    <property type="evidence" value="ECO:0007669"/>
    <property type="project" value="TreeGrafter"/>
</dbReference>
<feature type="compositionally biased region" description="Acidic residues" evidence="6">
    <location>
        <begin position="247"/>
        <end position="256"/>
    </location>
</feature>
<feature type="compositionally biased region" description="Acidic residues" evidence="6">
    <location>
        <begin position="213"/>
        <end position="228"/>
    </location>
</feature>
<feature type="region of interest" description="Disordered" evidence="6">
    <location>
        <begin position="207"/>
        <end position="298"/>
    </location>
</feature>
<evidence type="ECO:0000256" key="6">
    <source>
        <dbReference type="SAM" id="MobiDB-lite"/>
    </source>
</evidence>
<dbReference type="GO" id="GO:0003688">
    <property type="term" value="F:DNA replication origin binding"/>
    <property type="evidence" value="ECO:0007669"/>
    <property type="project" value="TreeGrafter"/>
</dbReference>
<feature type="compositionally biased region" description="Low complexity" evidence="6">
    <location>
        <begin position="281"/>
        <end position="291"/>
    </location>
</feature>
<dbReference type="GO" id="GO:0003682">
    <property type="term" value="F:chromatin binding"/>
    <property type="evidence" value="ECO:0007669"/>
    <property type="project" value="TreeGrafter"/>
</dbReference>
<dbReference type="PANTHER" id="PTHR10507:SF0">
    <property type="entry name" value="CELL DIVISION CONTROL PROTEIN 45 HOMOLOG"/>
    <property type="match status" value="1"/>
</dbReference>
<evidence type="ECO:0000256" key="5">
    <source>
        <dbReference type="ARBA" id="ARBA00023306"/>
    </source>
</evidence>
<dbReference type="GO" id="GO:0003697">
    <property type="term" value="F:single-stranded DNA binding"/>
    <property type="evidence" value="ECO:0007669"/>
    <property type="project" value="TreeGrafter"/>
</dbReference>
<evidence type="ECO:0000256" key="4">
    <source>
        <dbReference type="ARBA" id="ARBA00023242"/>
    </source>
</evidence>
<evidence type="ECO:0000256" key="3">
    <source>
        <dbReference type="ARBA" id="ARBA00022705"/>
    </source>
</evidence>
<dbReference type="Proteomes" id="UP000799772">
    <property type="component" value="Unassembled WGS sequence"/>
</dbReference>
<dbReference type="InterPro" id="IPR003874">
    <property type="entry name" value="CDC45"/>
</dbReference>
<reference evidence="7" key="1">
    <citation type="journal article" date="2020" name="Stud. Mycol.">
        <title>101 Dothideomycetes genomes: a test case for predicting lifestyles and emergence of pathogens.</title>
        <authorList>
            <person name="Haridas S."/>
            <person name="Albert R."/>
            <person name="Binder M."/>
            <person name="Bloem J."/>
            <person name="Labutti K."/>
            <person name="Salamov A."/>
            <person name="Andreopoulos B."/>
            <person name="Baker S."/>
            <person name="Barry K."/>
            <person name="Bills G."/>
            <person name="Bluhm B."/>
            <person name="Cannon C."/>
            <person name="Castanera R."/>
            <person name="Culley D."/>
            <person name="Daum C."/>
            <person name="Ezra D."/>
            <person name="Gonzalez J."/>
            <person name="Henrissat B."/>
            <person name="Kuo A."/>
            <person name="Liang C."/>
            <person name="Lipzen A."/>
            <person name="Lutzoni F."/>
            <person name="Magnuson J."/>
            <person name="Mondo S."/>
            <person name="Nolan M."/>
            <person name="Ohm R."/>
            <person name="Pangilinan J."/>
            <person name="Park H.-J."/>
            <person name="Ramirez L."/>
            <person name="Alfaro M."/>
            <person name="Sun H."/>
            <person name="Tritt A."/>
            <person name="Yoshinaga Y."/>
            <person name="Zwiers L.-H."/>
            <person name="Turgeon B."/>
            <person name="Goodwin S."/>
            <person name="Spatafora J."/>
            <person name="Crous P."/>
            <person name="Grigoriev I."/>
        </authorList>
    </citation>
    <scope>NUCLEOTIDE SEQUENCE</scope>
    <source>
        <strain evidence="7">CBS 133067</strain>
    </source>
</reference>
<comment type="similarity">
    <text evidence="2">Belongs to the CDC45 family.</text>
</comment>
<accession>A0A9P4ICB2</accession>
<evidence type="ECO:0000256" key="2">
    <source>
        <dbReference type="ARBA" id="ARBA00010727"/>
    </source>
</evidence>
<feature type="region of interest" description="Disordered" evidence="6">
    <location>
        <begin position="726"/>
        <end position="795"/>
    </location>
</feature>
<proteinExistence type="inferred from homology"/>
<keyword evidence="5" id="KW-0131">Cell cycle</keyword>
<dbReference type="Pfam" id="PF02724">
    <property type="entry name" value="CDC45"/>
    <property type="match status" value="1"/>
</dbReference>
<name>A0A9P4ICB2_9PEZI</name>
<dbReference type="EMBL" id="ML978125">
    <property type="protein sequence ID" value="KAF2099246.1"/>
    <property type="molecule type" value="Genomic_DNA"/>
</dbReference>
<keyword evidence="4" id="KW-0539">Nucleus</keyword>
<dbReference type="GO" id="GO:0031261">
    <property type="term" value="C:DNA replication preinitiation complex"/>
    <property type="evidence" value="ECO:0007669"/>
    <property type="project" value="TreeGrafter"/>
</dbReference>
<dbReference type="AlphaFoldDB" id="A0A9P4ICB2"/>
<keyword evidence="8" id="KW-1185">Reference proteome</keyword>
<organism evidence="7 8">
    <name type="scientific">Rhizodiscina lignyota</name>
    <dbReference type="NCBI Taxonomy" id="1504668"/>
    <lineage>
        <taxon>Eukaryota</taxon>
        <taxon>Fungi</taxon>
        <taxon>Dikarya</taxon>
        <taxon>Ascomycota</taxon>
        <taxon>Pezizomycotina</taxon>
        <taxon>Dothideomycetes</taxon>
        <taxon>Pleosporomycetidae</taxon>
        <taxon>Aulographales</taxon>
        <taxon>Rhizodiscinaceae</taxon>
        <taxon>Rhizodiscina</taxon>
    </lineage>
</organism>
<dbReference type="OrthoDB" id="10258882at2759"/>
<feature type="compositionally biased region" description="Basic and acidic residues" evidence="6">
    <location>
        <begin position="728"/>
        <end position="750"/>
    </location>
</feature>
<evidence type="ECO:0000313" key="7">
    <source>
        <dbReference type="EMBL" id="KAF2099246.1"/>
    </source>
</evidence>
<keyword evidence="3" id="KW-0235">DNA replication</keyword>
<comment type="caution">
    <text evidence="7">The sequence shown here is derived from an EMBL/GenBank/DDBJ whole genome shotgun (WGS) entry which is preliminary data.</text>
</comment>
<evidence type="ECO:0000256" key="1">
    <source>
        <dbReference type="ARBA" id="ARBA00004123"/>
    </source>
</evidence>
<dbReference type="GO" id="GO:0006270">
    <property type="term" value="P:DNA replication initiation"/>
    <property type="evidence" value="ECO:0007669"/>
    <property type="project" value="InterPro"/>
</dbReference>
<protein>
    <submittedName>
        <fullName evidence="7">CDC45-like protein</fullName>
    </submittedName>
</protein>
<comment type="subcellular location">
    <subcellularLocation>
        <location evidence="1">Nucleus</location>
    </subcellularLocation>
</comment>
<evidence type="ECO:0000313" key="8">
    <source>
        <dbReference type="Proteomes" id="UP000799772"/>
    </source>
</evidence>
<feature type="compositionally biased region" description="Acidic residues" evidence="6">
    <location>
        <begin position="756"/>
        <end position="784"/>
    </location>
</feature>
<dbReference type="PANTHER" id="PTHR10507">
    <property type="entry name" value="CDC45-RELATED PROTEIN"/>
    <property type="match status" value="1"/>
</dbReference>
<sequence length="844" mass="93961">MFLPRELLSHLYLHLLRTSHALSPPVLILVALEPDALCASQILTALLKRDFIPHKIQPVSGIQDLLRAGRELVQPMRTTDGGSGGVVVCLGLGALYDLEETLFLEEVAVGRDDDGYDIREPRFNGYGGVECWVVDARRPWHLDNMFSNFERAEEVDETAVARVPGVKDGKVTQAYKPGRGGIICFDDGDIEEDLKAERDAYHGALEARRALEDGGDENEGDADDEDVEDRIPDSAQDTSRKRKSLSDAEDESEDESDRPAQRRRSNSVSDGLGASSDESRSPTPGSRSSSLPRRRSKKEESLEEKIWKKWASDELVLDRYNNLGSSFAEPISSMMYSLASDLGKEDNDLLWQCIVGVSSMELAGQTHAGLGLSPLSTAGGSSGWNGVRGERIRSVLREEVRRLNPLPVTDIYGLDPNNGIIQTHARSPTDTAIRLSPEPRFLLIRHWSLYDSMLHSPYLSAKLHIWSDNGRRRLHKLLAKMGVSLAQCRQSYTHMDMDLKRSLREKLLKFAPQYGLEGLVPPVGRGGREAKEGWGFVRCWGWKACLSAVDVGVVVGSILDVGVAENKNGASGAGMRAQDNSQLTYSQRVQGVVNVDQDIIAALDRERADDANARFWTAYDALSSASQLAGHIATAQYLHRAILRTGTSLIEKKQIRHLKAFRMAVVKEGPDVQLFTHAGALIKLALWVAEAVIEMEGGRSSSVKKGSELVMAALDEARGSYIVRKKKREEAKETKKKEREKEKEMRREQRLANGDSDYESDEENEEDEEDSDDSDDESDVDEEEEKRKKDRGYGRNRFGKAFKDVMDDMGLAVRIDSFEHCVAQVRKEELSSFLEELSMRAVVG</sequence>